<protein>
    <submittedName>
        <fullName evidence="5">Kinase</fullName>
    </submittedName>
</protein>
<proteinExistence type="predicted"/>
<evidence type="ECO:0000259" key="3">
    <source>
        <dbReference type="Pfam" id="PF00288"/>
    </source>
</evidence>
<dbReference type="GO" id="GO:0016301">
    <property type="term" value="F:kinase activity"/>
    <property type="evidence" value="ECO:0007669"/>
    <property type="project" value="UniProtKB-KW"/>
</dbReference>
<dbReference type="InterPro" id="IPR012363">
    <property type="entry name" value="PduX"/>
</dbReference>
<keyword evidence="2 5" id="KW-0418">Kinase</keyword>
<name>A0ABQ3A6K3_9ACTN</name>
<accession>A0ABQ3A6K3</accession>
<dbReference type="Proteomes" id="UP000653308">
    <property type="component" value="Unassembled WGS sequence"/>
</dbReference>
<keyword evidence="1" id="KW-0808">Transferase</keyword>
<dbReference type="Pfam" id="PF00288">
    <property type="entry name" value="GHMP_kinases_N"/>
    <property type="match status" value="1"/>
</dbReference>
<comment type="caution">
    <text evidence="5">The sequence shown here is derived from an EMBL/GenBank/DDBJ whole genome shotgun (WGS) entry which is preliminary data.</text>
</comment>
<dbReference type="Pfam" id="PF08544">
    <property type="entry name" value="GHMP_kinases_C"/>
    <property type="match status" value="1"/>
</dbReference>
<dbReference type="PIRSF" id="PIRSF033887">
    <property type="entry name" value="PduX"/>
    <property type="match status" value="1"/>
</dbReference>
<dbReference type="InterPro" id="IPR020568">
    <property type="entry name" value="Ribosomal_Su5_D2-typ_SF"/>
</dbReference>
<dbReference type="SUPFAM" id="SSF54211">
    <property type="entry name" value="Ribosomal protein S5 domain 2-like"/>
    <property type="match status" value="1"/>
</dbReference>
<evidence type="ECO:0000313" key="6">
    <source>
        <dbReference type="Proteomes" id="UP000653308"/>
    </source>
</evidence>
<evidence type="ECO:0000259" key="4">
    <source>
        <dbReference type="Pfam" id="PF08544"/>
    </source>
</evidence>
<evidence type="ECO:0000256" key="1">
    <source>
        <dbReference type="ARBA" id="ARBA00022679"/>
    </source>
</evidence>
<sequence length="305" mass="32641">MTTSQPALTPDADYRRVAATGVSAAFGTFGELLQGVLPEEDGDFLVTLPVARWAMARFELVPDSAALQVWPAHKRKALWLTSMIMEDARRSAGGVLKIDSTIPEGKGLASSSADLVATARAVANALDEPMPPRRIESYLARIEPTDGVLYPAVVAFHHRSVRLRARLGSLPSMAVVSVDEGGAVDTVDFNSIPKPFTAADKREYARLLERVTRAVARQDLAEVGRVATASARMNQVLRHKWSLDPLIDICREVGGLGVVVGHSGTTLGILLNTAAPHCPGQLAVAAQACQELVGNVTVYRTLSFP</sequence>
<feature type="domain" description="GHMP kinase N-terminal" evidence="3">
    <location>
        <begin position="89"/>
        <end position="143"/>
    </location>
</feature>
<feature type="domain" description="GHMP kinase C-terminal" evidence="4">
    <location>
        <begin position="213"/>
        <end position="271"/>
    </location>
</feature>
<dbReference type="InterPro" id="IPR006204">
    <property type="entry name" value="GHMP_kinase_N_dom"/>
</dbReference>
<dbReference type="RefSeq" id="WP_229864582.1">
    <property type="nucleotide sequence ID" value="NZ_BMWE01000016.1"/>
</dbReference>
<reference evidence="6" key="1">
    <citation type="journal article" date="2019" name="Int. J. Syst. Evol. Microbiol.">
        <title>The Global Catalogue of Microorganisms (GCM) 10K type strain sequencing project: providing services to taxonomists for standard genome sequencing and annotation.</title>
        <authorList>
            <consortium name="The Broad Institute Genomics Platform"/>
            <consortium name="The Broad Institute Genome Sequencing Center for Infectious Disease"/>
            <person name="Wu L."/>
            <person name="Ma J."/>
        </authorList>
    </citation>
    <scope>NUCLEOTIDE SEQUENCE [LARGE SCALE GENOMIC DNA]</scope>
    <source>
        <strain evidence="6">JCM 4957</strain>
    </source>
</reference>
<evidence type="ECO:0000313" key="5">
    <source>
        <dbReference type="EMBL" id="GGY37625.1"/>
    </source>
</evidence>
<dbReference type="InterPro" id="IPR013750">
    <property type="entry name" value="GHMP_kinase_C_dom"/>
</dbReference>
<dbReference type="InterPro" id="IPR014721">
    <property type="entry name" value="Ribsml_uS5_D2-typ_fold_subgr"/>
</dbReference>
<keyword evidence="6" id="KW-1185">Reference proteome</keyword>
<dbReference type="EMBL" id="BMWE01000016">
    <property type="protein sequence ID" value="GGY37625.1"/>
    <property type="molecule type" value="Genomic_DNA"/>
</dbReference>
<gene>
    <name evidence="5" type="ORF">GCM10010384_50930</name>
</gene>
<organism evidence="5 6">
    <name type="scientific">Streptomyces djakartensis</name>
    <dbReference type="NCBI Taxonomy" id="68193"/>
    <lineage>
        <taxon>Bacteria</taxon>
        <taxon>Bacillati</taxon>
        <taxon>Actinomycetota</taxon>
        <taxon>Actinomycetes</taxon>
        <taxon>Kitasatosporales</taxon>
        <taxon>Streptomycetaceae</taxon>
        <taxon>Streptomyces</taxon>
    </lineage>
</organism>
<dbReference type="Gene3D" id="3.30.230.10">
    <property type="match status" value="1"/>
</dbReference>
<evidence type="ECO:0000256" key="2">
    <source>
        <dbReference type="ARBA" id="ARBA00022777"/>
    </source>
</evidence>